<evidence type="ECO:0000313" key="7">
    <source>
        <dbReference type="EMBL" id="MBP2707544.1"/>
    </source>
</evidence>
<dbReference type="InterPro" id="IPR050109">
    <property type="entry name" value="HTH-type_TetR-like_transc_reg"/>
</dbReference>
<dbReference type="GO" id="GO:0000976">
    <property type="term" value="F:transcription cis-regulatory region binding"/>
    <property type="evidence" value="ECO:0007669"/>
    <property type="project" value="TreeGrafter"/>
</dbReference>
<name>A0A940WV88_9ACTN</name>
<feature type="domain" description="HTH tetR-type" evidence="6">
    <location>
        <begin position="6"/>
        <end position="66"/>
    </location>
</feature>
<dbReference type="Pfam" id="PF00440">
    <property type="entry name" value="TetR_N"/>
    <property type="match status" value="1"/>
</dbReference>
<dbReference type="Pfam" id="PF02909">
    <property type="entry name" value="TetR_C_1"/>
    <property type="match status" value="1"/>
</dbReference>
<dbReference type="GO" id="GO:0046677">
    <property type="term" value="P:response to antibiotic"/>
    <property type="evidence" value="ECO:0007669"/>
    <property type="project" value="InterPro"/>
</dbReference>
<dbReference type="InterPro" id="IPR003012">
    <property type="entry name" value="Tet_transcr_reg_TetR"/>
</dbReference>
<dbReference type="RefSeq" id="WP_210158806.1">
    <property type="nucleotide sequence ID" value="NZ_JAFCNB010000020.1"/>
</dbReference>
<evidence type="ECO:0000256" key="3">
    <source>
        <dbReference type="ARBA" id="ARBA00023125"/>
    </source>
</evidence>
<evidence type="ECO:0000256" key="4">
    <source>
        <dbReference type="ARBA" id="ARBA00023163"/>
    </source>
</evidence>
<keyword evidence="1" id="KW-0678">Repressor</keyword>
<evidence type="ECO:0000259" key="6">
    <source>
        <dbReference type="PROSITE" id="PS50977"/>
    </source>
</evidence>
<dbReference type="EMBL" id="JAFCNB010000020">
    <property type="protein sequence ID" value="MBP2707544.1"/>
    <property type="molecule type" value="Genomic_DNA"/>
</dbReference>
<dbReference type="InterPro" id="IPR004111">
    <property type="entry name" value="Repressor_TetR_C"/>
</dbReference>
<evidence type="ECO:0000256" key="2">
    <source>
        <dbReference type="ARBA" id="ARBA00023015"/>
    </source>
</evidence>
<dbReference type="AlphaFoldDB" id="A0A940WV88"/>
<keyword evidence="8" id="KW-1185">Reference proteome</keyword>
<reference evidence="7" key="1">
    <citation type="submission" date="2021-02" db="EMBL/GenBank/DDBJ databases">
        <title>Draft genome sequence of Microbispora sp. RL4-1S isolated from rice leaves in Thailand.</title>
        <authorList>
            <person name="Muangham S."/>
            <person name="Duangmal K."/>
        </authorList>
    </citation>
    <scope>NUCLEOTIDE SEQUENCE</scope>
    <source>
        <strain evidence="7">RL4-1S</strain>
    </source>
</reference>
<keyword evidence="3 5" id="KW-0238">DNA-binding</keyword>
<organism evidence="7 8">
    <name type="scientific">Microbispora oryzae</name>
    <dbReference type="NCBI Taxonomy" id="2806554"/>
    <lineage>
        <taxon>Bacteria</taxon>
        <taxon>Bacillati</taxon>
        <taxon>Actinomycetota</taxon>
        <taxon>Actinomycetes</taxon>
        <taxon>Streptosporangiales</taxon>
        <taxon>Streptosporangiaceae</taxon>
        <taxon>Microbispora</taxon>
    </lineage>
</organism>
<dbReference type="PANTHER" id="PTHR30055">
    <property type="entry name" value="HTH-TYPE TRANSCRIPTIONAL REGULATOR RUTR"/>
    <property type="match status" value="1"/>
</dbReference>
<dbReference type="PROSITE" id="PS50977">
    <property type="entry name" value="HTH_TETR_2"/>
    <property type="match status" value="1"/>
</dbReference>
<keyword evidence="4" id="KW-0804">Transcription</keyword>
<evidence type="ECO:0000256" key="5">
    <source>
        <dbReference type="PROSITE-ProRule" id="PRU00335"/>
    </source>
</evidence>
<comment type="caution">
    <text evidence="7">The sequence shown here is derived from an EMBL/GenBank/DDBJ whole genome shotgun (WGS) entry which is preliminary data.</text>
</comment>
<dbReference type="PRINTS" id="PR00455">
    <property type="entry name" value="HTHTETR"/>
</dbReference>
<dbReference type="SUPFAM" id="SSF46689">
    <property type="entry name" value="Homeodomain-like"/>
    <property type="match status" value="1"/>
</dbReference>
<keyword evidence="2" id="KW-0805">Transcription regulation</keyword>
<proteinExistence type="predicted"/>
<dbReference type="GO" id="GO:0003700">
    <property type="term" value="F:DNA-binding transcription factor activity"/>
    <property type="evidence" value="ECO:0007669"/>
    <property type="project" value="TreeGrafter"/>
</dbReference>
<sequence>MSGGERLSRQLVVDKAIELADAHGLETLTIRRLAKDLGVSPMALYWHFKNKDLLLEAVADHVLAEVTVTLGRGAPWNERMRAMIEALIRVLRRHPSMTEIFTVIEKGRVDSFTQATEAALQTLEEAGFALNEAYYVASYLLHGVIALVDQEPGCQGPRAPEERKEWRRQKRLSLESLPPDRFPCMIAFARTYEEEPDIDHYYEFGLGLLVSGLEAMASRRAAGRI</sequence>
<accession>A0A940WV88</accession>
<dbReference type="InterPro" id="IPR036271">
    <property type="entry name" value="Tet_transcr_reg_TetR-rel_C_sf"/>
</dbReference>
<evidence type="ECO:0000256" key="1">
    <source>
        <dbReference type="ARBA" id="ARBA00022491"/>
    </source>
</evidence>
<dbReference type="InterPro" id="IPR009057">
    <property type="entry name" value="Homeodomain-like_sf"/>
</dbReference>
<dbReference type="Gene3D" id="1.10.357.10">
    <property type="entry name" value="Tetracycline Repressor, domain 2"/>
    <property type="match status" value="1"/>
</dbReference>
<dbReference type="PRINTS" id="PR00400">
    <property type="entry name" value="TETREPRESSOR"/>
</dbReference>
<dbReference type="PANTHER" id="PTHR30055:SF151">
    <property type="entry name" value="TRANSCRIPTIONAL REGULATORY PROTEIN"/>
    <property type="match status" value="1"/>
</dbReference>
<feature type="DNA-binding region" description="H-T-H motif" evidence="5">
    <location>
        <begin position="29"/>
        <end position="48"/>
    </location>
</feature>
<evidence type="ECO:0000313" key="8">
    <source>
        <dbReference type="Proteomes" id="UP000674234"/>
    </source>
</evidence>
<dbReference type="Proteomes" id="UP000674234">
    <property type="component" value="Unassembled WGS sequence"/>
</dbReference>
<dbReference type="SUPFAM" id="SSF48498">
    <property type="entry name" value="Tetracyclin repressor-like, C-terminal domain"/>
    <property type="match status" value="1"/>
</dbReference>
<dbReference type="GO" id="GO:0045892">
    <property type="term" value="P:negative regulation of DNA-templated transcription"/>
    <property type="evidence" value="ECO:0007669"/>
    <property type="project" value="InterPro"/>
</dbReference>
<protein>
    <submittedName>
        <fullName evidence="7">TetR family transcriptional regulator</fullName>
    </submittedName>
</protein>
<gene>
    <name evidence="7" type="ORF">JOL79_27550</name>
</gene>
<dbReference type="InterPro" id="IPR001647">
    <property type="entry name" value="HTH_TetR"/>
</dbReference>